<dbReference type="CDD" id="cd02696">
    <property type="entry name" value="MurNAc-LAA"/>
    <property type="match status" value="1"/>
</dbReference>
<dbReference type="Proteomes" id="UP000004836">
    <property type="component" value="Unassembled WGS sequence"/>
</dbReference>
<dbReference type="SUPFAM" id="SSF53187">
    <property type="entry name" value="Zn-dependent exopeptidases"/>
    <property type="match status" value="1"/>
</dbReference>
<comment type="caution">
    <text evidence="6">The sequence shown here is derived from an EMBL/GenBank/DDBJ whole genome shotgun (WGS) entry which is preliminary data.</text>
</comment>
<keyword evidence="4" id="KW-0732">Signal</keyword>
<dbReference type="InterPro" id="IPR021731">
    <property type="entry name" value="AMIN_dom"/>
</dbReference>
<evidence type="ECO:0000259" key="5">
    <source>
        <dbReference type="SMART" id="SM00646"/>
    </source>
</evidence>
<dbReference type="STRING" id="1220535.IMCC14465_02220"/>
<dbReference type="EC" id="3.5.1.28" evidence="2"/>
<dbReference type="eggNOG" id="COG0860">
    <property type="taxonomic scope" value="Bacteria"/>
</dbReference>
<dbReference type="PATRIC" id="fig|1220535.3.peg.220"/>
<dbReference type="GO" id="GO:0030288">
    <property type="term" value="C:outer membrane-bounded periplasmic space"/>
    <property type="evidence" value="ECO:0007669"/>
    <property type="project" value="TreeGrafter"/>
</dbReference>
<dbReference type="PANTHER" id="PTHR30404:SF0">
    <property type="entry name" value="N-ACETYLMURAMOYL-L-ALANINE AMIDASE AMIC"/>
    <property type="match status" value="1"/>
</dbReference>
<accession>J9DI88</accession>
<evidence type="ECO:0000256" key="2">
    <source>
        <dbReference type="ARBA" id="ARBA00011901"/>
    </source>
</evidence>
<keyword evidence="3" id="KW-0378">Hydrolase</keyword>
<dbReference type="InterPro" id="IPR002508">
    <property type="entry name" value="MurNAc-LAA_cat"/>
</dbReference>
<sequence>MIKQKNIIILIALLVLNLVLSPLLSLVSFTSPAYAQSASQPAPQPASEPDVPDEPLTAKSLRLGAIEEHTRVVVELTEAADYKLFTLSNPYRAVIDLPETIWDIPDTIQDKGLVSGIRFGPFKPGQGRIVVDLRGPVNVHKHFILPPSVAIKNYRLVIDFEPATIASFRQVKPTVSEKVSDTVSDKVAVTAPISKPAPSLAPQFTAPTGEFTPKPRPRKTRKIIVIDPGHGGVDPGATGARSREKDIVLAFSKELSRQLKSTRRYDVYMTRATDIYIPLRQRVQIARNRKADLFISIHADAIKKKNIRGLSVYTLSEKASDREAAALARKENQSDIIAGVDFGDQLPEVANILIDLAQRDTKNASVKFAESLISSARGKTVLLDRTHRFAGFRVLKAPDVPSVLVELGFITNRTDEKQLTSIKWRRTVASGMVDAIDNYFRQK</sequence>
<dbReference type="PANTHER" id="PTHR30404">
    <property type="entry name" value="N-ACETYLMURAMOYL-L-ALANINE AMIDASE"/>
    <property type="match status" value="1"/>
</dbReference>
<dbReference type="GO" id="GO:0009253">
    <property type="term" value="P:peptidoglycan catabolic process"/>
    <property type="evidence" value="ECO:0007669"/>
    <property type="project" value="InterPro"/>
</dbReference>
<dbReference type="GO" id="GO:0008745">
    <property type="term" value="F:N-acetylmuramoyl-L-alanine amidase activity"/>
    <property type="evidence" value="ECO:0007669"/>
    <property type="project" value="UniProtKB-EC"/>
</dbReference>
<dbReference type="FunFam" id="3.40.630.40:FF:000005">
    <property type="entry name" value="N-acetylmuramoyl-L-alanine amidase (AmiA)"/>
    <property type="match status" value="1"/>
</dbReference>
<dbReference type="InterPro" id="IPR050695">
    <property type="entry name" value="N-acetylmuramoyl_amidase_3"/>
</dbReference>
<dbReference type="OrthoDB" id="9806267at2"/>
<dbReference type="SMART" id="SM00646">
    <property type="entry name" value="Ami_3"/>
    <property type="match status" value="1"/>
</dbReference>
<reference evidence="6 7" key="1">
    <citation type="journal article" date="2012" name="J. Bacteriol.">
        <title>Genome Sequence of Strain IMCC14465, Isolated from the East Sea, Belonging to the PS1 Clade of Alphaproteobacteria.</title>
        <authorList>
            <person name="Yang S.J."/>
            <person name="Kang I."/>
            <person name="Cho J.C."/>
        </authorList>
    </citation>
    <scope>NUCLEOTIDE SEQUENCE [LARGE SCALE GENOMIC DNA]</scope>
    <source>
        <strain evidence="6 7">IMCC14465</strain>
    </source>
</reference>
<feature type="signal peptide" evidence="4">
    <location>
        <begin position="1"/>
        <end position="35"/>
    </location>
</feature>
<feature type="domain" description="MurNAc-LAA" evidence="5">
    <location>
        <begin position="283"/>
        <end position="437"/>
    </location>
</feature>
<dbReference type="Gene3D" id="3.40.630.40">
    <property type="entry name" value="Zn-dependent exopeptidases"/>
    <property type="match status" value="1"/>
</dbReference>
<protein>
    <recommendedName>
        <fullName evidence="2">N-acetylmuramoyl-L-alanine amidase</fullName>
        <ecNumber evidence="2">3.5.1.28</ecNumber>
    </recommendedName>
</protein>
<feature type="chain" id="PRO_5003821638" description="N-acetylmuramoyl-L-alanine amidase" evidence="4">
    <location>
        <begin position="36"/>
        <end position="443"/>
    </location>
</feature>
<comment type="catalytic activity">
    <reaction evidence="1">
        <text>Hydrolyzes the link between N-acetylmuramoyl residues and L-amino acid residues in certain cell-wall glycopeptides.</text>
        <dbReference type="EC" id="3.5.1.28"/>
    </reaction>
</comment>
<organism evidence="6 7">
    <name type="scientific">alpha proteobacterium IMCC14465</name>
    <dbReference type="NCBI Taxonomy" id="1220535"/>
    <lineage>
        <taxon>Bacteria</taxon>
        <taxon>Pseudomonadati</taxon>
        <taxon>Pseudomonadota</taxon>
        <taxon>Alphaproteobacteria</taxon>
        <taxon>PS1 clade</taxon>
    </lineage>
</organism>
<dbReference type="Pfam" id="PF11741">
    <property type="entry name" value="AMIN"/>
    <property type="match status" value="1"/>
</dbReference>
<dbReference type="Pfam" id="PF01520">
    <property type="entry name" value="Amidase_3"/>
    <property type="match status" value="1"/>
</dbReference>
<dbReference type="Gene3D" id="2.60.40.3500">
    <property type="match status" value="1"/>
</dbReference>
<name>J9DI88_9PROT</name>
<evidence type="ECO:0000313" key="6">
    <source>
        <dbReference type="EMBL" id="EJW21828.1"/>
    </source>
</evidence>
<evidence type="ECO:0000256" key="3">
    <source>
        <dbReference type="ARBA" id="ARBA00022801"/>
    </source>
</evidence>
<keyword evidence="7" id="KW-1185">Reference proteome</keyword>
<gene>
    <name evidence="6" type="ORF">IMCC14465_02220</name>
</gene>
<evidence type="ECO:0000256" key="1">
    <source>
        <dbReference type="ARBA" id="ARBA00001561"/>
    </source>
</evidence>
<proteinExistence type="predicted"/>
<dbReference type="AlphaFoldDB" id="J9DI88"/>
<evidence type="ECO:0000313" key="7">
    <source>
        <dbReference type="Proteomes" id="UP000004836"/>
    </source>
</evidence>
<evidence type="ECO:0000256" key="4">
    <source>
        <dbReference type="SAM" id="SignalP"/>
    </source>
</evidence>
<dbReference type="EMBL" id="ALYF01000002">
    <property type="protein sequence ID" value="EJW21828.1"/>
    <property type="molecule type" value="Genomic_DNA"/>
</dbReference>